<sequence length="478" mass="53240">MSAMYGHADDDWLMRAHGDIDQWAAVMDVDADDRPIDWNWVRTLDLVHGVGVATVHDCDAGASSDVHDLLRRDLMIRDRLEAILTCCDRVFMTDYDRLIPSYRLPRALAHANRRLNDEINLLRDRGVTEGLWTVAYEHRERVTVPVLQAAEGAPAVDDIQDRTAELVNGRAERRKRAREQRGAGERLMVAANLEGAIAAGGAAADEVTTAASPIGSDWRDVYLPGRGLDAVMGIDIETTGTDPLRDYIIDVGFEYMNMVAPRPQDAPAGMPYVDSSYQAGDAYGQARLGFGVTRANAWHGNETIRNLTGIDVKMRSSSQWRLFDEWPQAQQGLLMRLEQQPFVAHNANFEHRFFLHNVAGYAESYRAGHIVIIDTMPMSRRWDEGSAPSEAHPYGDNSLESYAKRQSALPEDSSERHLGLEDAHIMLVAMKHHLTALREAHRGPWAPMACPVPAANAPKVAAGRVVAALEWWHDPSRT</sequence>
<protein>
    <recommendedName>
        <fullName evidence="3">DNA polymerase III subunit epsilon</fullName>
    </recommendedName>
</protein>
<dbReference type="EMBL" id="JGZM01000001">
    <property type="protein sequence ID" value="KFI89151.1"/>
    <property type="molecule type" value="Genomic_DNA"/>
</dbReference>
<dbReference type="Gene3D" id="3.30.420.10">
    <property type="entry name" value="Ribonuclease H-like superfamily/Ribonuclease H"/>
    <property type="match status" value="1"/>
</dbReference>
<dbReference type="AlphaFoldDB" id="A0A087D0V1"/>
<gene>
    <name evidence="1" type="ORF">BSAE_0616</name>
</gene>
<dbReference type="InterPro" id="IPR036397">
    <property type="entry name" value="RNaseH_sf"/>
</dbReference>
<evidence type="ECO:0008006" key="3">
    <source>
        <dbReference type="Google" id="ProtNLM"/>
    </source>
</evidence>
<organism evidence="1 2">
    <name type="scientific">Bifidobacterium pullorum subsp. saeculare DSM 6531 = LMG 14934</name>
    <dbReference type="NCBI Taxonomy" id="1437611"/>
    <lineage>
        <taxon>Bacteria</taxon>
        <taxon>Bacillati</taxon>
        <taxon>Actinomycetota</taxon>
        <taxon>Actinomycetes</taxon>
        <taxon>Bifidobacteriales</taxon>
        <taxon>Bifidobacteriaceae</taxon>
        <taxon>Bifidobacterium</taxon>
    </lineage>
</organism>
<evidence type="ECO:0000313" key="1">
    <source>
        <dbReference type="EMBL" id="KFI89151.1"/>
    </source>
</evidence>
<evidence type="ECO:0000313" key="2">
    <source>
        <dbReference type="Proteomes" id="UP000029040"/>
    </source>
</evidence>
<dbReference type="InterPro" id="IPR012337">
    <property type="entry name" value="RNaseH-like_sf"/>
</dbReference>
<dbReference type="GO" id="GO:0003676">
    <property type="term" value="F:nucleic acid binding"/>
    <property type="evidence" value="ECO:0007669"/>
    <property type="project" value="InterPro"/>
</dbReference>
<reference evidence="1 2" key="1">
    <citation type="submission" date="2014-03" db="EMBL/GenBank/DDBJ databases">
        <title>Genomics of Bifidobacteria.</title>
        <authorList>
            <person name="Ventura M."/>
            <person name="Milani C."/>
            <person name="Lugli G.A."/>
        </authorList>
    </citation>
    <scope>NUCLEOTIDE SEQUENCE [LARGE SCALE GENOMIC DNA]</scope>
    <source>
        <strain evidence="1 2">LMG 14934</strain>
    </source>
</reference>
<accession>A0A087D0V1</accession>
<dbReference type="SUPFAM" id="SSF53098">
    <property type="entry name" value="Ribonuclease H-like"/>
    <property type="match status" value="1"/>
</dbReference>
<name>A0A087D0V1_9BIFI</name>
<comment type="caution">
    <text evidence="1">The sequence shown here is derived from an EMBL/GenBank/DDBJ whole genome shotgun (WGS) entry which is preliminary data.</text>
</comment>
<dbReference type="Proteomes" id="UP000029040">
    <property type="component" value="Unassembled WGS sequence"/>
</dbReference>
<proteinExistence type="predicted"/>